<proteinExistence type="predicted"/>
<organism evidence="1 2">
    <name type="scientific">Nonlabens agnitus</name>
    <dbReference type="NCBI Taxonomy" id="870484"/>
    <lineage>
        <taxon>Bacteria</taxon>
        <taxon>Pseudomonadati</taxon>
        <taxon>Bacteroidota</taxon>
        <taxon>Flavobacteriia</taxon>
        <taxon>Flavobacteriales</taxon>
        <taxon>Flavobacteriaceae</taxon>
        <taxon>Nonlabens</taxon>
    </lineage>
</organism>
<dbReference type="Pfam" id="PF14281">
    <property type="entry name" value="PDDEXK_4"/>
    <property type="match status" value="1"/>
</dbReference>
<evidence type="ECO:0000313" key="1">
    <source>
        <dbReference type="EMBL" id="PRP66263.1"/>
    </source>
</evidence>
<dbReference type="RefSeq" id="WP_105982103.1">
    <property type="nucleotide sequence ID" value="NZ_MQUC01000003.1"/>
</dbReference>
<name>A0A2S9WRZ9_9FLAO</name>
<comment type="caution">
    <text evidence="1">The sequence shown here is derived from an EMBL/GenBank/DDBJ whole genome shotgun (WGS) entry which is preliminary data.</text>
</comment>
<sequence length="396" mass="45723">MIDINEANDLLKSTREIVQEHQIETRERGEDFNLFSVLSMEFNETKTHSSMIRALLDPKENHYQGDAFLKLFLKEIGYDHKLQNLNVARVQTEFHLGKISEDYLRGGFIDILISLSDGQSIAIENKIYAGDQPSQMYRYSQYNQGSCRLYYLTLFGNQPSKDSLHSLTNDEYSVMSYRNHIISWLERCLQVVPSGSIIETSIRQYYILIKRLTNTMEDTLEIQLKNIIGNHLEEAKFIHSHYEKTVESIRKEFKEAIHKRLKSILDSRFNIREGNDITATHSQLWIDGQYAGRNIIFGIESFSGLGHNHGRLFVGVIDKAAQIDLLQDGDVRFNYGWQAARTIVTSKGNPLNLSSINILQDLISDKKYFSSLVESVAQQAKDFVDIYQEDFDRKVI</sequence>
<protein>
    <recommendedName>
        <fullName evidence="3">PD-(D/E)XK nuclease superfamily protein</fullName>
    </recommendedName>
</protein>
<evidence type="ECO:0008006" key="3">
    <source>
        <dbReference type="Google" id="ProtNLM"/>
    </source>
</evidence>
<keyword evidence="2" id="KW-1185">Reference proteome</keyword>
<dbReference type="InterPro" id="IPR029470">
    <property type="entry name" value="PDDEXK_4"/>
</dbReference>
<dbReference type="Proteomes" id="UP000239532">
    <property type="component" value="Unassembled WGS sequence"/>
</dbReference>
<reference evidence="1 2" key="1">
    <citation type="submission" date="2016-11" db="EMBL/GenBank/DDBJ databases">
        <title>Trade-off between light-utilization and light-protection in marine flavobacteria.</title>
        <authorList>
            <person name="Kumagai Y."/>
        </authorList>
    </citation>
    <scope>NUCLEOTIDE SEQUENCE [LARGE SCALE GENOMIC DNA]</scope>
    <source>
        <strain evidence="1 2">JCM 17109</strain>
    </source>
</reference>
<accession>A0A2S9WRZ9</accession>
<evidence type="ECO:0000313" key="2">
    <source>
        <dbReference type="Proteomes" id="UP000239532"/>
    </source>
</evidence>
<gene>
    <name evidence="1" type="ORF">BST86_03735</name>
</gene>
<dbReference type="EMBL" id="MQUC01000003">
    <property type="protein sequence ID" value="PRP66263.1"/>
    <property type="molecule type" value="Genomic_DNA"/>
</dbReference>
<dbReference type="AlphaFoldDB" id="A0A2S9WRZ9"/>
<dbReference type="OrthoDB" id="6346224at2"/>